<dbReference type="AlphaFoldDB" id="A0A4C1UEU5"/>
<sequence length="103" mass="11227">MKLRMTSGRGAAAAPARGGGGGVIAISDLLHKFRRVPHFDPDFGPAFGPDTGFALDFDANLVLDLKPKFSPDANDESALYFGPDLNKEINRKQIDTKKILYTY</sequence>
<protein>
    <submittedName>
        <fullName evidence="1">Uncharacterized protein</fullName>
    </submittedName>
</protein>
<dbReference type="EMBL" id="BGZK01000162">
    <property type="protein sequence ID" value="GBP24492.1"/>
    <property type="molecule type" value="Genomic_DNA"/>
</dbReference>
<keyword evidence="2" id="KW-1185">Reference proteome</keyword>
<comment type="caution">
    <text evidence="1">The sequence shown here is derived from an EMBL/GenBank/DDBJ whole genome shotgun (WGS) entry which is preliminary data.</text>
</comment>
<reference evidence="1 2" key="1">
    <citation type="journal article" date="2019" name="Commun. Biol.">
        <title>The bagworm genome reveals a unique fibroin gene that provides high tensile strength.</title>
        <authorList>
            <person name="Kono N."/>
            <person name="Nakamura H."/>
            <person name="Ohtoshi R."/>
            <person name="Tomita M."/>
            <person name="Numata K."/>
            <person name="Arakawa K."/>
        </authorList>
    </citation>
    <scope>NUCLEOTIDE SEQUENCE [LARGE SCALE GENOMIC DNA]</scope>
</reference>
<organism evidence="1 2">
    <name type="scientific">Eumeta variegata</name>
    <name type="common">Bagworm moth</name>
    <name type="synonym">Eumeta japonica</name>
    <dbReference type="NCBI Taxonomy" id="151549"/>
    <lineage>
        <taxon>Eukaryota</taxon>
        <taxon>Metazoa</taxon>
        <taxon>Ecdysozoa</taxon>
        <taxon>Arthropoda</taxon>
        <taxon>Hexapoda</taxon>
        <taxon>Insecta</taxon>
        <taxon>Pterygota</taxon>
        <taxon>Neoptera</taxon>
        <taxon>Endopterygota</taxon>
        <taxon>Lepidoptera</taxon>
        <taxon>Glossata</taxon>
        <taxon>Ditrysia</taxon>
        <taxon>Tineoidea</taxon>
        <taxon>Psychidae</taxon>
        <taxon>Oiketicinae</taxon>
        <taxon>Eumeta</taxon>
    </lineage>
</organism>
<proteinExistence type="predicted"/>
<evidence type="ECO:0000313" key="1">
    <source>
        <dbReference type="EMBL" id="GBP24492.1"/>
    </source>
</evidence>
<name>A0A4C1UEU5_EUMVA</name>
<gene>
    <name evidence="1" type="ORF">EVAR_20816_1</name>
</gene>
<dbReference type="Proteomes" id="UP000299102">
    <property type="component" value="Unassembled WGS sequence"/>
</dbReference>
<evidence type="ECO:0000313" key="2">
    <source>
        <dbReference type="Proteomes" id="UP000299102"/>
    </source>
</evidence>
<accession>A0A4C1UEU5</accession>